<dbReference type="Pfam" id="PF04427">
    <property type="entry name" value="Brix"/>
    <property type="match status" value="2"/>
</dbReference>
<reference evidence="7 8" key="1">
    <citation type="journal article" date="2013" name="Genome Biol.">
        <title>Genome of Acanthamoeba castellanii highlights extensive lateral gene transfer and early evolution of tyrosine kinase signaling.</title>
        <authorList>
            <person name="Clarke M."/>
            <person name="Lohan A.J."/>
            <person name="Liu B."/>
            <person name="Lagkouvardos I."/>
            <person name="Roy S."/>
            <person name="Zafar N."/>
            <person name="Bertelli C."/>
            <person name="Schilde C."/>
            <person name="Kianianmomeni A."/>
            <person name="Burglin T.R."/>
            <person name="Frech C."/>
            <person name="Turcotte B."/>
            <person name="Kopec K.O."/>
            <person name="Synnott J.M."/>
            <person name="Choo C."/>
            <person name="Paponov I."/>
            <person name="Finkler A."/>
            <person name="Soon Heng Tan C."/>
            <person name="Hutchins A.P."/>
            <person name="Weinmeier T."/>
            <person name="Rattei T."/>
            <person name="Chu J.S."/>
            <person name="Gimenez G."/>
            <person name="Irimia M."/>
            <person name="Rigden D.J."/>
            <person name="Fitzpatrick D.A."/>
            <person name="Lorenzo-Morales J."/>
            <person name="Bateman A."/>
            <person name="Chiu C.H."/>
            <person name="Tang P."/>
            <person name="Hegemann P."/>
            <person name="Fromm H."/>
            <person name="Raoult D."/>
            <person name="Greub G."/>
            <person name="Miranda-Saavedra D."/>
            <person name="Chen N."/>
            <person name="Nash P."/>
            <person name="Ginger M.L."/>
            <person name="Horn M."/>
            <person name="Schaap P."/>
            <person name="Caler L."/>
            <person name="Loftus B."/>
        </authorList>
    </citation>
    <scope>NUCLEOTIDE SEQUENCE [LARGE SCALE GENOMIC DNA]</scope>
    <source>
        <strain evidence="7 8">Neff</strain>
    </source>
</reference>
<evidence type="ECO:0000256" key="3">
    <source>
        <dbReference type="ARBA" id="ARBA00023242"/>
    </source>
</evidence>
<dbReference type="PANTHER" id="PTHR12728">
    <property type="entry name" value="BRIX DOMAIN CONTAINING PROTEIN"/>
    <property type="match status" value="1"/>
</dbReference>
<organism evidence="7 8">
    <name type="scientific">Acanthamoeba castellanii (strain ATCC 30010 / Neff)</name>
    <dbReference type="NCBI Taxonomy" id="1257118"/>
    <lineage>
        <taxon>Eukaryota</taxon>
        <taxon>Amoebozoa</taxon>
        <taxon>Discosea</taxon>
        <taxon>Longamoebia</taxon>
        <taxon>Centramoebida</taxon>
        <taxon>Acanthamoebidae</taxon>
        <taxon>Acanthamoeba</taxon>
    </lineage>
</organism>
<dbReference type="KEGG" id="acan:ACA1_368030"/>
<dbReference type="GO" id="GO:0000027">
    <property type="term" value="P:ribosomal large subunit assembly"/>
    <property type="evidence" value="ECO:0007669"/>
    <property type="project" value="InterPro"/>
</dbReference>
<dbReference type="SMART" id="SM00879">
    <property type="entry name" value="Brix"/>
    <property type="match status" value="1"/>
</dbReference>
<dbReference type="EMBL" id="KB007960">
    <property type="protein sequence ID" value="ELR18102.1"/>
    <property type="molecule type" value="Genomic_DNA"/>
</dbReference>
<dbReference type="PANTHER" id="PTHR12728:SF0">
    <property type="entry name" value="RIBOSOME PRODUCTION FACTOR 2 HOMOLOG"/>
    <property type="match status" value="1"/>
</dbReference>
<feature type="compositionally biased region" description="Low complexity" evidence="5">
    <location>
        <begin position="322"/>
        <end position="333"/>
    </location>
</feature>
<dbReference type="GO" id="GO:0000463">
    <property type="term" value="P:maturation of LSU-rRNA from tricistronic rRNA transcript (SSU-rRNA, 5.8S rRNA, LSU-rRNA)"/>
    <property type="evidence" value="ECO:0007669"/>
    <property type="project" value="TreeGrafter"/>
</dbReference>
<name>L8GYU7_ACACF</name>
<evidence type="ECO:0000259" key="6">
    <source>
        <dbReference type="PROSITE" id="PS50833"/>
    </source>
</evidence>
<dbReference type="Proteomes" id="UP000011083">
    <property type="component" value="Unassembled WGS sequence"/>
</dbReference>
<keyword evidence="3 4" id="KW-0539">Nucleus</keyword>
<evidence type="ECO:0000256" key="5">
    <source>
        <dbReference type="SAM" id="MobiDB-lite"/>
    </source>
</evidence>
<dbReference type="InterPro" id="IPR007109">
    <property type="entry name" value="Brix"/>
</dbReference>
<dbReference type="PROSITE" id="PS50833">
    <property type="entry name" value="BRIX"/>
    <property type="match status" value="1"/>
</dbReference>
<dbReference type="OMA" id="VGLKPMF"/>
<feature type="compositionally biased region" description="Basic residues" evidence="5">
    <location>
        <begin position="310"/>
        <end position="319"/>
    </location>
</feature>
<proteinExistence type="inferred from homology"/>
<dbReference type="GeneID" id="14918893"/>
<evidence type="ECO:0000256" key="2">
    <source>
        <dbReference type="ARBA" id="ARBA00010782"/>
    </source>
</evidence>
<accession>L8GYU7</accession>
<comment type="subcellular location">
    <subcellularLocation>
        <location evidence="1 4">Nucleus</location>
        <location evidence="1 4">Nucleolus</location>
    </subcellularLocation>
</comment>
<dbReference type="VEuPathDB" id="AmoebaDB:ACA1_368030"/>
<feature type="domain" description="Brix" evidence="6">
    <location>
        <begin position="32"/>
        <end position="270"/>
    </location>
</feature>
<evidence type="ECO:0000256" key="1">
    <source>
        <dbReference type="ARBA" id="ARBA00004604"/>
    </source>
</evidence>
<protein>
    <recommendedName>
        <fullName evidence="4">Ribosome production factor 2 homolog</fullName>
    </recommendedName>
    <alternativeName>
        <fullName evidence="4">Ribosome biogenesis protein RPF2 homolog</fullName>
    </alternativeName>
</protein>
<comment type="similarity">
    <text evidence="2 4">Belongs to the RPF2 family.</text>
</comment>
<feature type="region of interest" description="Disordered" evidence="5">
    <location>
        <begin position="306"/>
        <end position="353"/>
    </location>
</feature>
<dbReference type="InterPro" id="IPR039770">
    <property type="entry name" value="Rpf2"/>
</dbReference>
<dbReference type="STRING" id="1257118.L8GYU7"/>
<gene>
    <name evidence="7" type="ORF">ACA1_368030</name>
</gene>
<evidence type="ECO:0000313" key="7">
    <source>
        <dbReference type="EMBL" id="ELR18102.1"/>
    </source>
</evidence>
<evidence type="ECO:0000256" key="4">
    <source>
        <dbReference type="RuleBase" id="RU367086"/>
    </source>
</evidence>
<keyword evidence="8" id="KW-1185">Reference proteome</keyword>
<sequence length="353" mass="40154">MSTRIINGRRPKNKRIERALLKKEPKVNENVKSAMFLRGPKTSEIINQVIADMYTLKKPHGIKFHRRNDTRPFEDQGSIEFFSNKNDCSLMAFGSHQKKRPHNLVLGRFFDHQVLDLIELGVSNFKSIQQHPGNLSYTVGFKPCFVFRGPEFEQKEEYKKFANLLLDILSTLLPCLPVAAALRFPLLSPVTSPIVLNSAVHFYRGEVTDQISLMGLDHVFVCTAVEGKIYFRHYSINLKKSGTNLPRVELEEIGPAMDLTIRRTRFAAHDLMKEALRQPRELKNRKVKNHPGTVINVHKEKQDLGQMQTRKMKGLKRKRAEGAANGEADGEANTEVAAAAEKDTTPKKKRADE</sequence>
<evidence type="ECO:0000313" key="8">
    <source>
        <dbReference type="Proteomes" id="UP000011083"/>
    </source>
</evidence>
<dbReference type="OrthoDB" id="407658at2759"/>
<feature type="compositionally biased region" description="Basic and acidic residues" evidence="5">
    <location>
        <begin position="340"/>
        <end position="353"/>
    </location>
</feature>
<dbReference type="RefSeq" id="XP_004340122.1">
    <property type="nucleotide sequence ID" value="XM_004340074.1"/>
</dbReference>
<dbReference type="GO" id="GO:0005730">
    <property type="term" value="C:nucleolus"/>
    <property type="evidence" value="ECO:0007669"/>
    <property type="project" value="UniProtKB-SubCell"/>
</dbReference>
<dbReference type="AlphaFoldDB" id="L8GYU7"/>
<dbReference type="GO" id="GO:0019843">
    <property type="term" value="F:rRNA binding"/>
    <property type="evidence" value="ECO:0007669"/>
    <property type="project" value="UniProtKB-UniRule"/>
</dbReference>